<reference evidence="1 2" key="1">
    <citation type="submission" date="2019-03" db="EMBL/GenBank/DDBJ databases">
        <title>Draft genome of Brevundimonas sp. a heavy metal resistant soil bacteria.</title>
        <authorList>
            <person name="Soto J."/>
        </authorList>
    </citation>
    <scope>NUCLEOTIDE SEQUENCE [LARGE SCALE GENOMIC DNA]</scope>
    <source>
        <strain evidence="1 2">B-10</strain>
    </source>
</reference>
<proteinExistence type="predicted"/>
<protein>
    <recommendedName>
        <fullName evidence="3">DUF1508 domain-containing protein</fullName>
    </recommendedName>
</protein>
<dbReference type="AlphaFoldDB" id="A0A4Y9RYJ7"/>
<evidence type="ECO:0008006" key="3">
    <source>
        <dbReference type="Google" id="ProtNLM"/>
    </source>
</evidence>
<dbReference type="Proteomes" id="UP000298216">
    <property type="component" value="Unassembled WGS sequence"/>
</dbReference>
<organism evidence="1 2">
    <name type="scientific">Brevundimonas intermedia</name>
    <dbReference type="NCBI Taxonomy" id="74315"/>
    <lineage>
        <taxon>Bacteria</taxon>
        <taxon>Pseudomonadati</taxon>
        <taxon>Pseudomonadota</taxon>
        <taxon>Alphaproteobacteria</taxon>
        <taxon>Caulobacterales</taxon>
        <taxon>Caulobacteraceae</taxon>
        <taxon>Brevundimonas</taxon>
    </lineage>
</organism>
<name>A0A4Y9RYJ7_9CAUL</name>
<evidence type="ECO:0000313" key="1">
    <source>
        <dbReference type="EMBL" id="TFW14240.1"/>
    </source>
</evidence>
<evidence type="ECO:0000313" key="2">
    <source>
        <dbReference type="Proteomes" id="UP000298216"/>
    </source>
</evidence>
<gene>
    <name evidence="1" type="ORF">EGY25_03310</name>
</gene>
<sequence>MDHAGYSWSLRPEGEGWVWVIRASENGLPLVTGSAPSRAVAAALVVRGIARGMTQIHAPESLAA</sequence>
<accession>A0A4Y9RYJ7</accession>
<keyword evidence="2" id="KW-1185">Reference proteome</keyword>
<comment type="caution">
    <text evidence="1">The sequence shown here is derived from an EMBL/GenBank/DDBJ whole genome shotgun (WGS) entry which is preliminary data.</text>
</comment>
<dbReference type="EMBL" id="SPVH01000002">
    <property type="protein sequence ID" value="TFW14240.1"/>
    <property type="molecule type" value="Genomic_DNA"/>
</dbReference>